<dbReference type="EC" id="3.1.3.5" evidence="9"/>
<comment type="catalytic activity">
    <reaction evidence="1 9">
        <text>a ribonucleoside 5'-phosphate + H2O = a ribonucleoside + phosphate</text>
        <dbReference type="Rhea" id="RHEA:12484"/>
        <dbReference type="ChEBI" id="CHEBI:15377"/>
        <dbReference type="ChEBI" id="CHEBI:18254"/>
        <dbReference type="ChEBI" id="CHEBI:43474"/>
        <dbReference type="ChEBI" id="CHEBI:58043"/>
        <dbReference type="EC" id="3.1.3.5"/>
    </reaction>
</comment>
<dbReference type="HAMAP" id="MF_00060">
    <property type="entry name" value="SurE"/>
    <property type="match status" value="1"/>
</dbReference>
<feature type="domain" description="Survival protein SurE-like phosphatase/nucleotidase" evidence="10">
    <location>
        <begin position="8"/>
        <end position="190"/>
    </location>
</feature>
<keyword evidence="12" id="KW-1185">Reference proteome</keyword>
<dbReference type="Proteomes" id="UP000630923">
    <property type="component" value="Unassembled WGS sequence"/>
</dbReference>
<sequence>MAISTTRILVSNDDGISAKGIEILEKVARSLSDDVWVIAPESEQSGAGHSLTLTTALRVRKLDDKKYAVAGTPTDCVMMAINKLMKDNLPTLILSGVNRGGNLAEHVTYSGTVSVAMEGTLGGIPSIALSQCIDGVHPIHWETAETYAEEVIKRLIAQDWQHDVLMNVNFPAVAPDQVKGIRVTEQGRRQILGVQVDERMDPRGFPYYWFGLASDSGVPGLETDLKSVREGCISVTPLHLNLTHDDMRRALAAEIQGPLAE</sequence>
<evidence type="ECO:0000313" key="11">
    <source>
        <dbReference type="EMBL" id="GHF26038.1"/>
    </source>
</evidence>
<evidence type="ECO:0000256" key="8">
    <source>
        <dbReference type="ARBA" id="ARBA00022801"/>
    </source>
</evidence>
<feature type="binding site" evidence="9">
    <location>
        <position position="98"/>
    </location>
    <ligand>
        <name>a divalent metal cation</name>
        <dbReference type="ChEBI" id="CHEBI:60240"/>
    </ligand>
</feature>
<keyword evidence="6 9" id="KW-0479">Metal-binding</keyword>
<comment type="cofactor">
    <cofactor evidence="9">
        <name>a divalent metal cation</name>
        <dbReference type="ChEBI" id="CHEBI:60240"/>
    </cofactor>
    <text evidence="9">Binds 1 divalent metal cation per subunit.</text>
</comment>
<dbReference type="InterPro" id="IPR002828">
    <property type="entry name" value="SurE-like_Pase/nucleotidase"/>
</dbReference>
<dbReference type="GO" id="GO:0004309">
    <property type="term" value="F:exopolyphosphatase activity"/>
    <property type="evidence" value="ECO:0007669"/>
    <property type="project" value="TreeGrafter"/>
</dbReference>
<dbReference type="Gene3D" id="3.40.1210.10">
    <property type="entry name" value="Survival protein SurE-like phosphatase/nucleotidase"/>
    <property type="match status" value="1"/>
</dbReference>
<keyword evidence="5 9" id="KW-0963">Cytoplasm</keyword>
<evidence type="ECO:0000259" key="10">
    <source>
        <dbReference type="Pfam" id="PF01975"/>
    </source>
</evidence>
<dbReference type="RefSeq" id="WP_191252776.1">
    <property type="nucleotide sequence ID" value="NZ_BNCI01000002.1"/>
</dbReference>
<organism evidence="11 12">
    <name type="scientific">Kordiimonas sediminis</name>
    <dbReference type="NCBI Taxonomy" id="1735581"/>
    <lineage>
        <taxon>Bacteria</taxon>
        <taxon>Pseudomonadati</taxon>
        <taxon>Pseudomonadota</taxon>
        <taxon>Alphaproteobacteria</taxon>
        <taxon>Kordiimonadales</taxon>
        <taxon>Kordiimonadaceae</taxon>
        <taxon>Kordiimonas</taxon>
    </lineage>
</organism>
<accession>A0A919AVV7</accession>
<comment type="caution">
    <text evidence="11">The sequence shown here is derived from an EMBL/GenBank/DDBJ whole genome shotgun (WGS) entry which is preliminary data.</text>
</comment>
<feature type="binding site" evidence="9">
    <location>
        <position position="45"/>
    </location>
    <ligand>
        <name>a divalent metal cation</name>
        <dbReference type="ChEBI" id="CHEBI:60240"/>
    </ligand>
</feature>
<dbReference type="NCBIfam" id="TIGR00087">
    <property type="entry name" value="surE"/>
    <property type="match status" value="1"/>
</dbReference>
<dbReference type="EMBL" id="BNCI01000002">
    <property type="protein sequence ID" value="GHF26038.1"/>
    <property type="molecule type" value="Genomic_DNA"/>
</dbReference>
<comment type="function">
    <text evidence="9">Nucleotidase that shows phosphatase activity on nucleoside 5'-monophosphates.</text>
</comment>
<dbReference type="GO" id="GO:0005737">
    <property type="term" value="C:cytoplasm"/>
    <property type="evidence" value="ECO:0007669"/>
    <property type="project" value="UniProtKB-SubCell"/>
</dbReference>
<dbReference type="GO" id="GO:0046872">
    <property type="term" value="F:metal ion binding"/>
    <property type="evidence" value="ECO:0007669"/>
    <property type="project" value="UniProtKB-UniRule"/>
</dbReference>
<dbReference type="GO" id="GO:0000166">
    <property type="term" value="F:nucleotide binding"/>
    <property type="evidence" value="ECO:0007669"/>
    <property type="project" value="UniProtKB-KW"/>
</dbReference>
<dbReference type="PANTHER" id="PTHR30457:SF12">
    <property type="entry name" value="5'_3'-NUCLEOTIDASE SURE"/>
    <property type="match status" value="1"/>
</dbReference>
<proteinExistence type="inferred from homology"/>
<gene>
    <name evidence="9 11" type="primary">surE</name>
    <name evidence="11" type="ORF">GCM10017044_21110</name>
</gene>
<protein>
    <recommendedName>
        <fullName evidence="9">5'-nucleotidase SurE</fullName>
        <ecNumber evidence="9">3.1.3.5</ecNumber>
    </recommendedName>
    <alternativeName>
        <fullName evidence="9">Nucleoside 5'-monophosphate phosphohydrolase</fullName>
    </alternativeName>
</protein>
<evidence type="ECO:0000256" key="3">
    <source>
        <dbReference type="ARBA" id="ARBA00004496"/>
    </source>
</evidence>
<dbReference type="SUPFAM" id="SSF64167">
    <property type="entry name" value="SurE-like"/>
    <property type="match status" value="1"/>
</dbReference>
<comment type="similarity">
    <text evidence="4 9">Belongs to the SurE nucleotidase family.</text>
</comment>
<dbReference type="InterPro" id="IPR036523">
    <property type="entry name" value="SurE-like_sf"/>
</dbReference>
<keyword evidence="8 9" id="KW-0378">Hydrolase</keyword>
<dbReference type="Pfam" id="PF01975">
    <property type="entry name" value="SurE"/>
    <property type="match status" value="1"/>
</dbReference>
<evidence type="ECO:0000256" key="2">
    <source>
        <dbReference type="ARBA" id="ARBA00001946"/>
    </source>
</evidence>
<dbReference type="NCBIfam" id="NF001490">
    <property type="entry name" value="PRK00346.1-4"/>
    <property type="match status" value="1"/>
</dbReference>
<evidence type="ECO:0000256" key="9">
    <source>
        <dbReference type="HAMAP-Rule" id="MF_00060"/>
    </source>
</evidence>
<feature type="binding site" evidence="9">
    <location>
        <position position="14"/>
    </location>
    <ligand>
        <name>a divalent metal cation</name>
        <dbReference type="ChEBI" id="CHEBI:60240"/>
    </ligand>
</feature>
<evidence type="ECO:0000256" key="1">
    <source>
        <dbReference type="ARBA" id="ARBA00000815"/>
    </source>
</evidence>
<dbReference type="InterPro" id="IPR030048">
    <property type="entry name" value="SurE"/>
</dbReference>
<dbReference type="GO" id="GO:0008254">
    <property type="term" value="F:3'-nucleotidase activity"/>
    <property type="evidence" value="ECO:0007669"/>
    <property type="project" value="TreeGrafter"/>
</dbReference>
<dbReference type="FunFam" id="3.40.1210.10:FF:000001">
    <property type="entry name" value="5'/3'-nucleotidase SurE"/>
    <property type="match status" value="1"/>
</dbReference>
<evidence type="ECO:0000313" key="12">
    <source>
        <dbReference type="Proteomes" id="UP000630923"/>
    </source>
</evidence>
<feature type="binding site" evidence="9">
    <location>
        <position position="13"/>
    </location>
    <ligand>
        <name>a divalent metal cation</name>
        <dbReference type="ChEBI" id="CHEBI:60240"/>
    </ligand>
</feature>
<reference evidence="11" key="1">
    <citation type="journal article" date="2014" name="Int. J. Syst. Evol. Microbiol.">
        <title>Complete genome sequence of Corynebacterium casei LMG S-19264T (=DSM 44701T), isolated from a smear-ripened cheese.</title>
        <authorList>
            <consortium name="US DOE Joint Genome Institute (JGI-PGF)"/>
            <person name="Walter F."/>
            <person name="Albersmeier A."/>
            <person name="Kalinowski J."/>
            <person name="Ruckert C."/>
        </authorList>
    </citation>
    <scope>NUCLEOTIDE SEQUENCE</scope>
    <source>
        <strain evidence="11">KCTC 42590</strain>
    </source>
</reference>
<name>A0A919AVV7_9PROT</name>
<dbReference type="PANTHER" id="PTHR30457">
    <property type="entry name" value="5'-NUCLEOTIDASE SURE"/>
    <property type="match status" value="1"/>
</dbReference>
<dbReference type="AlphaFoldDB" id="A0A919AVV7"/>
<evidence type="ECO:0000256" key="7">
    <source>
        <dbReference type="ARBA" id="ARBA00022741"/>
    </source>
</evidence>
<evidence type="ECO:0000256" key="5">
    <source>
        <dbReference type="ARBA" id="ARBA00022490"/>
    </source>
</evidence>
<evidence type="ECO:0000256" key="4">
    <source>
        <dbReference type="ARBA" id="ARBA00011062"/>
    </source>
</evidence>
<comment type="cofactor">
    <cofactor evidence="2">
        <name>Mg(2+)</name>
        <dbReference type="ChEBI" id="CHEBI:18420"/>
    </cofactor>
</comment>
<dbReference type="GO" id="GO:0008253">
    <property type="term" value="F:5'-nucleotidase activity"/>
    <property type="evidence" value="ECO:0007669"/>
    <property type="project" value="UniProtKB-UniRule"/>
</dbReference>
<reference evidence="11" key="2">
    <citation type="submission" date="2020-09" db="EMBL/GenBank/DDBJ databases">
        <authorList>
            <person name="Sun Q."/>
            <person name="Kim S."/>
        </authorList>
    </citation>
    <scope>NUCLEOTIDE SEQUENCE</scope>
    <source>
        <strain evidence="11">KCTC 42590</strain>
    </source>
</reference>
<evidence type="ECO:0000256" key="6">
    <source>
        <dbReference type="ARBA" id="ARBA00022723"/>
    </source>
</evidence>
<comment type="subcellular location">
    <subcellularLocation>
        <location evidence="3 9">Cytoplasm</location>
    </subcellularLocation>
</comment>
<keyword evidence="7 9" id="KW-0547">Nucleotide-binding</keyword>